<feature type="binding site" evidence="6">
    <location>
        <position position="112"/>
    </location>
    <ligand>
        <name>FAD</name>
        <dbReference type="ChEBI" id="CHEBI:57692"/>
    </ligand>
</feature>
<feature type="binding site" evidence="6">
    <location>
        <position position="59"/>
    </location>
    <ligand>
        <name>FAD</name>
        <dbReference type="ChEBI" id="CHEBI:57692"/>
    </ligand>
</feature>
<reference evidence="10" key="1">
    <citation type="journal article" date="2019" name="Int. J. Syst. Evol. Microbiol.">
        <title>The Global Catalogue of Microorganisms (GCM) 10K type strain sequencing project: providing services to taxonomists for standard genome sequencing and annotation.</title>
        <authorList>
            <consortium name="The Broad Institute Genomics Platform"/>
            <consortium name="The Broad Institute Genome Sequencing Center for Infectious Disease"/>
            <person name="Wu L."/>
            <person name="Ma J."/>
        </authorList>
    </citation>
    <scope>NUCLEOTIDE SEQUENCE [LARGE SCALE GENOMIC DNA]</scope>
    <source>
        <strain evidence="10">CCM 8980</strain>
    </source>
</reference>
<evidence type="ECO:0000313" key="9">
    <source>
        <dbReference type="EMBL" id="MFD1428941.1"/>
    </source>
</evidence>
<comment type="subunit">
    <text evidence="1 6">Homodimer.</text>
</comment>
<feature type="domain" description="FAD/NAD(P)-binding" evidence="8">
    <location>
        <begin position="31"/>
        <end position="331"/>
    </location>
</feature>
<feature type="binding site" evidence="6">
    <location>
        <position position="146"/>
    </location>
    <ligand>
        <name>FAD</name>
        <dbReference type="ChEBI" id="CHEBI:57692"/>
    </ligand>
</feature>
<dbReference type="PRINTS" id="PR00368">
    <property type="entry name" value="FADPNR"/>
</dbReference>
<dbReference type="Proteomes" id="UP001597196">
    <property type="component" value="Unassembled WGS sequence"/>
</dbReference>
<comment type="caution">
    <text evidence="6">Lacks conserved residue(s) required for the propagation of feature annotation.</text>
</comment>
<evidence type="ECO:0000256" key="5">
    <source>
        <dbReference type="ARBA" id="ARBA00023002"/>
    </source>
</evidence>
<feature type="binding site" evidence="6">
    <location>
        <position position="307"/>
    </location>
    <ligand>
        <name>FAD</name>
        <dbReference type="ChEBI" id="CHEBI:57692"/>
    </ligand>
</feature>
<evidence type="ECO:0000256" key="1">
    <source>
        <dbReference type="ARBA" id="ARBA00011738"/>
    </source>
</evidence>
<comment type="catalytic activity">
    <reaction evidence="6">
        <text>2 reduced [2Fe-2S]-[ferredoxin] + NADP(+) + H(+) = 2 oxidized [2Fe-2S]-[ferredoxin] + NADPH</text>
        <dbReference type="Rhea" id="RHEA:20125"/>
        <dbReference type="Rhea" id="RHEA-COMP:10000"/>
        <dbReference type="Rhea" id="RHEA-COMP:10001"/>
        <dbReference type="ChEBI" id="CHEBI:15378"/>
        <dbReference type="ChEBI" id="CHEBI:33737"/>
        <dbReference type="ChEBI" id="CHEBI:33738"/>
        <dbReference type="ChEBI" id="CHEBI:57783"/>
        <dbReference type="ChEBI" id="CHEBI:58349"/>
        <dbReference type="EC" id="1.18.1.2"/>
    </reaction>
</comment>
<accession>A0ABW4CHC0</accession>
<comment type="cofactor">
    <cofactor evidence="6">
        <name>FAD</name>
        <dbReference type="ChEBI" id="CHEBI:57692"/>
    </cofactor>
    <text evidence="6">Binds 1 FAD per subunit.</text>
</comment>
<evidence type="ECO:0000256" key="6">
    <source>
        <dbReference type="HAMAP-Rule" id="MF_01685"/>
    </source>
</evidence>
<dbReference type="RefSeq" id="WP_203628637.1">
    <property type="nucleotide sequence ID" value="NZ_BOLQ01000046.1"/>
</dbReference>
<feature type="region of interest" description="Disordered" evidence="7">
    <location>
        <begin position="1"/>
        <end position="25"/>
    </location>
</feature>
<organism evidence="9 10">
    <name type="scientific">Lacticaseibacillus mingshuiensis</name>
    <dbReference type="NCBI Taxonomy" id="2799574"/>
    <lineage>
        <taxon>Bacteria</taxon>
        <taxon>Bacillati</taxon>
        <taxon>Bacillota</taxon>
        <taxon>Bacilli</taxon>
        <taxon>Lactobacillales</taxon>
        <taxon>Lactobacillaceae</taxon>
        <taxon>Lacticaseibacillus</taxon>
    </lineage>
</organism>
<dbReference type="InterPro" id="IPR036188">
    <property type="entry name" value="FAD/NAD-bd_sf"/>
</dbReference>
<dbReference type="InterPro" id="IPR022890">
    <property type="entry name" value="Fd--NADP_Rdtase_type_2"/>
</dbReference>
<dbReference type="HAMAP" id="MF_01685">
    <property type="entry name" value="FENR2"/>
    <property type="match status" value="1"/>
</dbReference>
<evidence type="ECO:0000256" key="4">
    <source>
        <dbReference type="ARBA" id="ARBA00022857"/>
    </source>
</evidence>
<dbReference type="PRINTS" id="PR00469">
    <property type="entry name" value="PNDRDTASEII"/>
</dbReference>
<dbReference type="PANTHER" id="PTHR48105">
    <property type="entry name" value="THIOREDOXIN REDUCTASE 1-RELATED-RELATED"/>
    <property type="match status" value="1"/>
</dbReference>
<dbReference type="EC" id="1.18.1.2" evidence="6"/>
<keyword evidence="4 6" id="KW-0521">NADP</keyword>
<proteinExistence type="inferred from homology"/>
<dbReference type="EMBL" id="JBHTOC010000002">
    <property type="protein sequence ID" value="MFD1428941.1"/>
    <property type="molecule type" value="Genomic_DNA"/>
</dbReference>
<dbReference type="InterPro" id="IPR050097">
    <property type="entry name" value="Ferredoxin-NADP_redctase_2"/>
</dbReference>
<dbReference type="SUPFAM" id="SSF51905">
    <property type="entry name" value="FAD/NAD(P)-binding domain"/>
    <property type="match status" value="1"/>
</dbReference>
<comment type="similarity">
    <text evidence="6">Belongs to the ferredoxin--NADP reductase type 2 family.</text>
</comment>
<keyword evidence="3 6" id="KW-0274">FAD</keyword>
<evidence type="ECO:0000259" key="8">
    <source>
        <dbReference type="Pfam" id="PF07992"/>
    </source>
</evidence>
<feature type="compositionally biased region" description="Polar residues" evidence="7">
    <location>
        <begin position="1"/>
        <end position="13"/>
    </location>
</feature>
<protein>
    <recommendedName>
        <fullName evidence="6">Ferredoxin--NADP reductase</fullName>
        <shortName evidence="6">FNR</shortName>
        <shortName evidence="6">Fd-NADP(+) reductase</shortName>
        <ecNumber evidence="6">1.18.1.2</ecNumber>
    </recommendedName>
</protein>
<feature type="binding site" evidence="6">
    <location>
        <position position="347"/>
    </location>
    <ligand>
        <name>FAD</name>
        <dbReference type="ChEBI" id="CHEBI:57692"/>
    </ligand>
</feature>
<keyword evidence="2 6" id="KW-0285">Flavoprotein</keyword>
<name>A0ABW4CHC0_9LACO</name>
<evidence type="ECO:0000256" key="7">
    <source>
        <dbReference type="SAM" id="MobiDB-lite"/>
    </source>
</evidence>
<comment type="caution">
    <text evidence="9">The sequence shown here is derived from an EMBL/GenBank/DDBJ whole genome shotgun (WGS) entry which is preliminary data.</text>
</comment>
<evidence type="ECO:0000313" key="10">
    <source>
        <dbReference type="Proteomes" id="UP001597196"/>
    </source>
</evidence>
<keyword evidence="5 6" id="KW-0560">Oxidoreductase</keyword>
<sequence>MNETSHQPKNETNPHAAHETNHEPERQHLYEITVIGGGPVGMFTAFYAGLHSADVLLLESLSELGGQTGNLYPAKILYDIGGFTGISGQELVAQLEQQAAHFHPTIKTATNVQTIDPQPDGTFLLGTTNGIFHTKSVIIATGGGAFTPRKLACPYDPALEGKKLFYYVRDLESFKDLDVAIAGGGDSAIDWALALAPIAKSVHLIHRRDQFRGLESSVDALHQSTVQLHTPFLIQGVTANGPRLDVTLDQVRGDETRTLNVDRLLVNYGFMSENRQLRNWPLTLEHNEIVVTSQMRTTTPGIFAVGDAVTYPGKVKLIASGFGEAPTAVNEALSFLYPERRQALHSTQLYH</sequence>
<dbReference type="Pfam" id="PF07992">
    <property type="entry name" value="Pyr_redox_2"/>
    <property type="match status" value="1"/>
</dbReference>
<dbReference type="InterPro" id="IPR023753">
    <property type="entry name" value="FAD/NAD-binding_dom"/>
</dbReference>
<gene>
    <name evidence="9" type="ORF">ACFQ4P_01595</name>
</gene>
<feature type="binding site" evidence="6">
    <location>
        <position position="72"/>
    </location>
    <ligand>
        <name>FAD</name>
        <dbReference type="ChEBI" id="CHEBI:57692"/>
    </ligand>
</feature>
<evidence type="ECO:0000256" key="2">
    <source>
        <dbReference type="ARBA" id="ARBA00022630"/>
    </source>
</evidence>
<dbReference type="Gene3D" id="3.50.50.60">
    <property type="entry name" value="FAD/NAD(P)-binding domain"/>
    <property type="match status" value="2"/>
</dbReference>
<evidence type="ECO:0000256" key="3">
    <source>
        <dbReference type="ARBA" id="ARBA00022827"/>
    </source>
</evidence>
<keyword evidence="10" id="KW-1185">Reference proteome</keyword>
<feature type="compositionally biased region" description="Basic and acidic residues" evidence="7">
    <location>
        <begin position="16"/>
        <end position="25"/>
    </location>
</feature>
<feature type="binding site" evidence="6">
    <location>
        <position position="67"/>
    </location>
    <ligand>
        <name>FAD</name>
        <dbReference type="ChEBI" id="CHEBI:57692"/>
    </ligand>
</feature>